<feature type="transmembrane region" description="Helical" evidence="6">
    <location>
        <begin position="143"/>
        <end position="169"/>
    </location>
</feature>
<dbReference type="EMBL" id="CP008796">
    <property type="protein sequence ID" value="AIH04183.1"/>
    <property type="molecule type" value="Genomic_DNA"/>
</dbReference>
<dbReference type="PANTHER" id="PTHR42709">
    <property type="entry name" value="ALKALINE PHOSPHATASE LIKE PROTEIN"/>
    <property type="match status" value="1"/>
</dbReference>
<dbReference type="PANTHER" id="PTHR42709:SF6">
    <property type="entry name" value="UNDECAPRENYL PHOSPHATE TRANSPORTER A"/>
    <property type="match status" value="1"/>
</dbReference>
<dbReference type="KEGG" id="tcm:HL41_05105"/>
<gene>
    <name evidence="8" type="ORF">HL41_05105</name>
</gene>
<evidence type="ECO:0000256" key="2">
    <source>
        <dbReference type="ARBA" id="ARBA00022475"/>
    </source>
</evidence>
<accession>A0A075WUS7</accession>
<organism evidence="8 9">
    <name type="scientific">Thermodesulfobacterium commune DSM 2178</name>
    <dbReference type="NCBI Taxonomy" id="289377"/>
    <lineage>
        <taxon>Bacteria</taxon>
        <taxon>Pseudomonadati</taxon>
        <taxon>Thermodesulfobacteriota</taxon>
        <taxon>Thermodesulfobacteria</taxon>
        <taxon>Thermodesulfobacteriales</taxon>
        <taxon>Thermodesulfobacteriaceae</taxon>
        <taxon>Thermodesulfobacterium</taxon>
    </lineage>
</organism>
<keyword evidence="4 6" id="KW-1133">Transmembrane helix</keyword>
<evidence type="ECO:0000256" key="1">
    <source>
        <dbReference type="ARBA" id="ARBA00004651"/>
    </source>
</evidence>
<feature type="domain" description="VTT" evidence="7">
    <location>
        <begin position="36"/>
        <end position="166"/>
    </location>
</feature>
<keyword evidence="9" id="KW-1185">Reference proteome</keyword>
<keyword evidence="2" id="KW-1003">Cell membrane</keyword>
<dbReference type="InterPro" id="IPR032816">
    <property type="entry name" value="VTT_dom"/>
</dbReference>
<evidence type="ECO:0000256" key="4">
    <source>
        <dbReference type="ARBA" id="ARBA00022989"/>
    </source>
</evidence>
<proteinExistence type="predicted"/>
<dbReference type="HOGENOM" id="CLU_044208_1_1_0"/>
<feature type="transmembrane region" description="Helical" evidence="6">
    <location>
        <begin position="20"/>
        <end position="42"/>
    </location>
</feature>
<keyword evidence="3 6" id="KW-0812">Transmembrane</keyword>
<dbReference type="OrthoDB" id="9813426at2"/>
<name>A0A075WUS7_9BACT</name>
<dbReference type="GO" id="GO:0005886">
    <property type="term" value="C:plasma membrane"/>
    <property type="evidence" value="ECO:0007669"/>
    <property type="project" value="UniProtKB-SubCell"/>
</dbReference>
<keyword evidence="5 6" id="KW-0472">Membrane</keyword>
<reference evidence="8 9" key="1">
    <citation type="journal article" date="2015" name="Genome Announc.">
        <title>Genome Sequence of a Sulfate-Reducing Thermophilic Bacterium, Thermodesulfobacterium commune DSM 2178T (Phylum Thermodesulfobacteria).</title>
        <authorList>
            <person name="Bhatnagar S."/>
            <person name="Badger J.H."/>
            <person name="Madupu R."/>
            <person name="Khouri H.M."/>
            <person name="O'Connor E.M."/>
            <person name="Robb F.T."/>
            <person name="Ward N.L."/>
            <person name="Eisen J.A."/>
        </authorList>
    </citation>
    <scope>NUCLEOTIDE SEQUENCE [LARGE SCALE GENOMIC DNA]</scope>
    <source>
        <strain evidence="8 9">DSM 2178</strain>
    </source>
</reference>
<dbReference type="AlphaFoldDB" id="A0A075WUS7"/>
<dbReference type="eggNOG" id="COG0586">
    <property type="taxonomic scope" value="Bacteria"/>
</dbReference>
<dbReference type="Proteomes" id="UP000028481">
    <property type="component" value="Chromosome"/>
</dbReference>
<sequence length="205" mass="23671">MEFLKDFVQYFLLFFEKSSYLGVFFLMTLESTLIPIPSEIIIPPAAYLAYQGKLSLWGVILAGTLGSWAGALINYFLALKFGRPMFLRFVKRYGKYILLTEYSFQKMEKFWDQHGHISTFIGRLLPGLRHVISIPAGFARMGLFLFSFYTLLGALLWCSFLGFCGYFFGKNEELLKTYLERGSIGIVIFCGVILGLYIWFKLKRK</sequence>
<feature type="transmembrane region" description="Helical" evidence="6">
    <location>
        <begin position="181"/>
        <end position="200"/>
    </location>
</feature>
<evidence type="ECO:0000313" key="9">
    <source>
        <dbReference type="Proteomes" id="UP000028481"/>
    </source>
</evidence>
<evidence type="ECO:0000256" key="5">
    <source>
        <dbReference type="ARBA" id="ARBA00023136"/>
    </source>
</evidence>
<dbReference type="PaxDb" id="289377-HL41_05105"/>
<evidence type="ECO:0000256" key="3">
    <source>
        <dbReference type="ARBA" id="ARBA00022692"/>
    </source>
</evidence>
<dbReference type="InterPro" id="IPR051311">
    <property type="entry name" value="DedA_domain"/>
</dbReference>
<protein>
    <submittedName>
        <fullName evidence="8">Membrane protein</fullName>
    </submittedName>
</protein>
<dbReference type="Pfam" id="PF09335">
    <property type="entry name" value="VTT_dom"/>
    <property type="match status" value="1"/>
</dbReference>
<evidence type="ECO:0000256" key="6">
    <source>
        <dbReference type="SAM" id="Phobius"/>
    </source>
</evidence>
<feature type="transmembrane region" description="Helical" evidence="6">
    <location>
        <begin position="54"/>
        <end position="78"/>
    </location>
</feature>
<comment type="subcellular location">
    <subcellularLocation>
        <location evidence="1">Cell membrane</location>
        <topology evidence="1">Multi-pass membrane protein</topology>
    </subcellularLocation>
</comment>
<evidence type="ECO:0000313" key="8">
    <source>
        <dbReference type="EMBL" id="AIH04183.1"/>
    </source>
</evidence>
<evidence type="ECO:0000259" key="7">
    <source>
        <dbReference type="Pfam" id="PF09335"/>
    </source>
</evidence>
<dbReference type="STRING" id="289377.HL41_05105"/>
<dbReference type="RefSeq" id="WP_038060712.1">
    <property type="nucleotide sequence ID" value="NZ_CP008796.1"/>
</dbReference>